<feature type="domain" description="YDG" evidence="2">
    <location>
        <begin position="303"/>
        <end position="364"/>
    </location>
</feature>
<dbReference type="Pfam" id="PF18657">
    <property type="entry name" value="YDG"/>
    <property type="match status" value="1"/>
</dbReference>
<gene>
    <name evidence="3" type="ORF">HK414_25780</name>
</gene>
<proteinExistence type="predicted"/>
<organism evidence="3 4">
    <name type="scientific">Ramlibacter terrae</name>
    <dbReference type="NCBI Taxonomy" id="2732511"/>
    <lineage>
        <taxon>Bacteria</taxon>
        <taxon>Pseudomonadati</taxon>
        <taxon>Pseudomonadota</taxon>
        <taxon>Betaproteobacteria</taxon>
        <taxon>Burkholderiales</taxon>
        <taxon>Comamonadaceae</taxon>
        <taxon>Ramlibacter</taxon>
    </lineage>
</organism>
<keyword evidence="4" id="KW-1185">Reference proteome</keyword>
<feature type="compositionally biased region" description="Basic residues" evidence="1">
    <location>
        <begin position="424"/>
        <end position="452"/>
    </location>
</feature>
<protein>
    <recommendedName>
        <fullName evidence="2">YDG domain-containing protein</fullName>
    </recommendedName>
</protein>
<name>A0ABX6P5X5_9BURK</name>
<evidence type="ECO:0000259" key="2">
    <source>
        <dbReference type="Pfam" id="PF18657"/>
    </source>
</evidence>
<accession>A0ABX6P5X5</accession>
<dbReference type="EMBL" id="CP053418">
    <property type="protein sequence ID" value="QJW85483.1"/>
    <property type="molecule type" value="Genomic_DNA"/>
</dbReference>
<evidence type="ECO:0000313" key="3">
    <source>
        <dbReference type="EMBL" id="QJW85483.1"/>
    </source>
</evidence>
<feature type="region of interest" description="Disordered" evidence="1">
    <location>
        <begin position="380"/>
        <end position="521"/>
    </location>
</feature>
<evidence type="ECO:0000256" key="1">
    <source>
        <dbReference type="SAM" id="MobiDB-lite"/>
    </source>
</evidence>
<feature type="compositionally biased region" description="Gly residues" evidence="1">
    <location>
        <begin position="477"/>
        <end position="504"/>
    </location>
</feature>
<sequence>MGNGAVTVAGTLDASAPGGGHGGFIETSAARVRVQPGARVTTAAARGRTGEWLIDPQDFTIGGGASDNISGATLSALLVTSSVVITTAPGPDATTPGTPPVRDLHTSVVGNGDIHVNQPVSWVAAPNNTTLTLNATRDVNINRPITAVNGNFVACCGRDINVNAAITTTRGSVLLSAGRNFTLDDAGAMTTTDGNLMICAANDIRIGGAMTLTRGTVNPARSLGLPAGMVLSAGIGGNGPGAQAGTVVFEPLTPPVTVTGPNAEVVINYNPVAYNAPTNYGANFTLTAGANLTQRMLVYADGPAKIVDGTTATVLTGLKGAPAGVQLVAGPGAVANFDTAAVGTGKGVTFSGYTLAGADAGSFALPVACCGPAVARTTGTIGRRRPARHAGAAGRPADGDSAAGDPRPGRRGAAAGDRAAAGHASRRRRPACRWRSARGRGGRRRRRQRRHGAAAVPALRGQSRDAANADHAADRGAGSGPATGTGDRAGAGGAAACGGAGRPGGSSARSCLRTGNRRAGPCPQTVPQLAWRHGATSSRCCWRWHRASPPRRPISAARWHRPKRGTSPTGRCIRPTRRACLSSW</sequence>
<dbReference type="InterPro" id="IPR041248">
    <property type="entry name" value="YDG"/>
</dbReference>
<feature type="compositionally biased region" description="Low complexity" evidence="1">
    <location>
        <begin position="389"/>
        <end position="423"/>
    </location>
</feature>
<evidence type="ECO:0000313" key="4">
    <source>
        <dbReference type="Proteomes" id="UP000500826"/>
    </source>
</evidence>
<reference evidence="3 4" key="1">
    <citation type="submission" date="2020-05" db="EMBL/GenBank/DDBJ databases">
        <title>Ramlibacter rhizophilus sp. nov., isolated from rhizosphere soil of national flower Mugunghwa from South Korea.</title>
        <authorList>
            <person name="Zheng-Fei Y."/>
            <person name="Huan T."/>
        </authorList>
    </citation>
    <scope>NUCLEOTIDE SEQUENCE [LARGE SCALE GENOMIC DNA]</scope>
    <source>
        <strain evidence="3 4">H242</strain>
    </source>
</reference>
<dbReference type="Proteomes" id="UP000500826">
    <property type="component" value="Chromosome"/>
</dbReference>